<gene>
    <name evidence="3" type="ORF">Naga_101518g2</name>
</gene>
<keyword evidence="2" id="KW-0812">Transmembrane</keyword>
<reference evidence="3 4" key="1">
    <citation type="journal article" date="2014" name="Mol. Plant">
        <title>Chromosome Scale Genome Assembly and Transcriptome Profiling of Nannochloropsis gaditana in Nitrogen Depletion.</title>
        <authorList>
            <person name="Corteggiani Carpinelli E."/>
            <person name="Telatin A."/>
            <person name="Vitulo N."/>
            <person name="Forcato C."/>
            <person name="D'Angelo M."/>
            <person name="Schiavon R."/>
            <person name="Vezzi A."/>
            <person name="Giacometti G.M."/>
            <person name="Morosinotto T."/>
            <person name="Valle G."/>
        </authorList>
    </citation>
    <scope>NUCLEOTIDE SEQUENCE [LARGE SCALE GENOMIC DNA]</scope>
    <source>
        <strain evidence="3 4">B-31</strain>
    </source>
</reference>
<feature type="non-terminal residue" evidence="3">
    <location>
        <position position="109"/>
    </location>
</feature>
<feature type="compositionally biased region" description="Basic and acidic residues" evidence="1">
    <location>
        <begin position="89"/>
        <end position="98"/>
    </location>
</feature>
<feature type="transmembrane region" description="Helical" evidence="2">
    <location>
        <begin position="21"/>
        <end position="40"/>
    </location>
</feature>
<comment type="caution">
    <text evidence="3">The sequence shown here is derived from an EMBL/GenBank/DDBJ whole genome shotgun (WGS) entry which is preliminary data.</text>
</comment>
<evidence type="ECO:0000256" key="2">
    <source>
        <dbReference type="SAM" id="Phobius"/>
    </source>
</evidence>
<evidence type="ECO:0000256" key="1">
    <source>
        <dbReference type="SAM" id="MobiDB-lite"/>
    </source>
</evidence>
<feature type="region of interest" description="Disordered" evidence="1">
    <location>
        <begin position="78"/>
        <end position="109"/>
    </location>
</feature>
<protein>
    <submittedName>
        <fullName evidence="3">Uncharacterized protein</fullName>
    </submittedName>
</protein>
<name>W7T4Q6_9STRA</name>
<keyword evidence="2" id="KW-1133">Transmembrane helix</keyword>
<dbReference type="AlphaFoldDB" id="W7T4Q6"/>
<dbReference type="Proteomes" id="UP000019335">
    <property type="component" value="Unassembled WGS sequence"/>
</dbReference>
<sequence length="109" mass="11798">MRQFVAAPAARHRSNAGPWFFLRRSLVPLLLLAGSISLYISPQSRALMARTVANNASGVMIAGLWPFRVFIFARGEGVSGKAENPASMEEGKPSDGYDKQSIPPEHLAS</sequence>
<keyword evidence="4" id="KW-1185">Reference proteome</keyword>
<accession>W7T4Q6</accession>
<organism evidence="3 4">
    <name type="scientific">Nannochloropsis gaditana</name>
    <dbReference type="NCBI Taxonomy" id="72520"/>
    <lineage>
        <taxon>Eukaryota</taxon>
        <taxon>Sar</taxon>
        <taxon>Stramenopiles</taxon>
        <taxon>Ochrophyta</taxon>
        <taxon>Eustigmatophyceae</taxon>
        <taxon>Eustigmatales</taxon>
        <taxon>Monodopsidaceae</taxon>
        <taxon>Nannochloropsis</taxon>
    </lineage>
</organism>
<proteinExistence type="predicted"/>
<evidence type="ECO:0000313" key="4">
    <source>
        <dbReference type="Proteomes" id="UP000019335"/>
    </source>
</evidence>
<dbReference type="EMBL" id="AZIL01002318">
    <property type="protein sequence ID" value="EWM21980.1"/>
    <property type="molecule type" value="Genomic_DNA"/>
</dbReference>
<evidence type="ECO:0000313" key="3">
    <source>
        <dbReference type="EMBL" id="EWM21980.1"/>
    </source>
</evidence>
<keyword evidence="2" id="KW-0472">Membrane</keyword>